<evidence type="ECO:0008006" key="4">
    <source>
        <dbReference type="Google" id="ProtNLM"/>
    </source>
</evidence>
<protein>
    <recommendedName>
        <fullName evidence="4">Alpha/beta hydrolase</fullName>
    </recommendedName>
</protein>
<keyword evidence="1" id="KW-0812">Transmembrane</keyword>
<dbReference type="KEGG" id="mai:MICA_626"/>
<evidence type="ECO:0000313" key="2">
    <source>
        <dbReference type="EMBL" id="AEP08960.1"/>
    </source>
</evidence>
<keyword evidence="1" id="KW-1133">Transmembrane helix</keyword>
<dbReference type="AlphaFoldDB" id="G2KN28"/>
<name>G2KN28_MICAA</name>
<proteinExistence type="predicted"/>
<dbReference type="Proteomes" id="UP000009286">
    <property type="component" value="Chromosome"/>
</dbReference>
<feature type="transmembrane region" description="Helical" evidence="1">
    <location>
        <begin position="28"/>
        <end position="50"/>
    </location>
</feature>
<organism evidence="2 3">
    <name type="scientific">Micavibrio aeruginosavorus (strain ARL-13)</name>
    <dbReference type="NCBI Taxonomy" id="856793"/>
    <lineage>
        <taxon>Bacteria</taxon>
        <taxon>Pseudomonadati</taxon>
        <taxon>Bdellovibrionota</taxon>
        <taxon>Bdellovibrionia</taxon>
        <taxon>Bdellovibrionales</taxon>
        <taxon>Pseudobdellovibrionaceae</taxon>
        <taxon>Micavibrio</taxon>
    </lineage>
</organism>
<dbReference type="EMBL" id="CP002382">
    <property type="protein sequence ID" value="AEP08960.1"/>
    <property type="molecule type" value="Genomic_DNA"/>
</dbReference>
<dbReference type="InterPro" id="IPR029058">
    <property type="entry name" value="AB_hydrolase_fold"/>
</dbReference>
<evidence type="ECO:0000313" key="3">
    <source>
        <dbReference type="Proteomes" id="UP000009286"/>
    </source>
</evidence>
<dbReference type="OrthoDB" id="5451115at2"/>
<keyword evidence="3" id="KW-1185">Reference proteome</keyword>
<keyword evidence="1" id="KW-0472">Membrane</keyword>
<accession>G2KN28</accession>
<gene>
    <name evidence="2" type="ordered locus">MICA_626</name>
</gene>
<evidence type="ECO:0000256" key="1">
    <source>
        <dbReference type="SAM" id="Phobius"/>
    </source>
</evidence>
<dbReference type="SUPFAM" id="SSF53474">
    <property type="entry name" value="alpha/beta-Hydrolases"/>
    <property type="match status" value="1"/>
</dbReference>
<dbReference type="STRING" id="856793.MICA_626"/>
<dbReference type="HOGENOM" id="CLU_074075_0_0_5"/>
<dbReference type="eggNOG" id="COG1073">
    <property type="taxonomic scope" value="Bacteria"/>
</dbReference>
<reference evidence="2 3" key="1">
    <citation type="journal article" date="2011" name="BMC Genomics">
        <title>Genomic insights into an obligate epibiotic bacterial predator: Micavibrio aeruginosavorus ARL-13.</title>
        <authorList>
            <person name="Wang Z."/>
            <person name="Kadouri D."/>
            <person name="Wu M."/>
        </authorList>
    </citation>
    <scope>NUCLEOTIDE SEQUENCE [LARGE SCALE GENOMIC DNA]</scope>
    <source>
        <strain evidence="2 3">ARL-13</strain>
    </source>
</reference>
<sequence>MYGYLNNSTVHHPDFIMTLKLQIIRRPLFTLGLLGLAVGVVAMTSACTILREEGATRLAAPVHMNKRQIETGSTSLVAYERVHKQGGIANVYIEGDGLVLKGEHQAAPTLDPTPDNPVALHLATRDKGDNVIYLARPCQYLTADKNPACDEKGWAAKRFSVENMDAMNDALDNMRNKYGFVGFNLIGYGGGGQVAILLGAKRKDILTIRTVASTLDHQSWTANKEIPALEGSLNAKDFARDVATIPQHHFIGAWDDLITTYNYNDFRAAMGPSTCIRMSKIDEADGADGWVNRWPSIMDLPVDCNSDQ</sequence>